<dbReference type="RefSeq" id="WP_273855012.1">
    <property type="nucleotide sequence ID" value="NZ_JAQRNC010000001.1"/>
</dbReference>
<name>A0ABV1P9W7_9GAMM</name>
<comment type="caution">
    <text evidence="1">The sequence shown here is derived from an EMBL/GenBank/DDBJ whole genome shotgun (WGS) entry which is preliminary data.</text>
</comment>
<gene>
    <name evidence="1" type="ORF">ABRQ07_09910</name>
</gene>
<organism evidence="1 2">
    <name type="scientific">Pectobacterium polonicum</name>
    <dbReference type="NCBI Taxonomy" id="2485124"/>
    <lineage>
        <taxon>Bacteria</taxon>
        <taxon>Pseudomonadati</taxon>
        <taxon>Pseudomonadota</taxon>
        <taxon>Gammaproteobacteria</taxon>
        <taxon>Enterobacterales</taxon>
        <taxon>Pectobacteriaceae</taxon>
        <taxon>Pectobacterium</taxon>
    </lineage>
</organism>
<dbReference type="Pfam" id="PF13714">
    <property type="entry name" value="PEP_mutase"/>
    <property type="match status" value="1"/>
</dbReference>
<protein>
    <submittedName>
        <fullName evidence="1">Isocitrate lyase/phosphoenolpyruvate mutase family protein</fullName>
    </submittedName>
</protein>
<dbReference type="EMBL" id="JBEHEF010000005">
    <property type="protein sequence ID" value="MEQ9937920.1"/>
    <property type="molecule type" value="Genomic_DNA"/>
</dbReference>
<dbReference type="Proteomes" id="UP001463408">
    <property type="component" value="Unassembled WGS sequence"/>
</dbReference>
<dbReference type="SUPFAM" id="SSF51621">
    <property type="entry name" value="Phosphoenolpyruvate/pyruvate domain"/>
    <property type="match status" value="1"/>
</dbReference>
<dbReference type="Gene3D" id="6.10.250.2750">
    <property type="match status" value="1"/>
</dbReference>
<reference evidence="1 2" key="1">
    <citation type="submission" date="2024-06" db="EMBL/GenBank/DDBJ databases">
        <title>Pangenomics to understand the prophage dynamics in the radiating lineages of P. brasiliense.</title>
        <authorList>
            <person name="Pardeshi L.A."/>
            <person name="Van Duivenbode I."/>
            <person name="Jonkheer E.M."/>
            <person name="Pel M.J.C."/>
            <person name="Kupczok A."/>
            <person name="De Ridder D."/>
            <person name="Smit S."/>
            <person name="Van Der Lee T.J."/>
        </authorList>
    </citation>
    <scope>NUCLEOTIDE SEQUENCE [LARGE SCALE GENOMIC DNA]</scope>
    <source>
        <strain evidence="1 2">PD 8607</strain>
    </source>
</reference>
<sequence length="85" mass="9357">MGHWHGQSVKKPVNVVMGLPGNVYSVEDLSQAGVQRISVGASMARFAYGTFVEAAREVSRDGTFSYAKHAISFSELEDFFRITTQ</sequence>
<accession>A0ABV1P9W7</accession>
<evidence type="ECO:0000313" key="1">
    <source>
        <dbReference type="EMBL" id="MEQ9937920.1"/>
    </source>
</evidence>
<evidence type="ECO:0000313" key="2">
    <source>
        <dbReference type="Proteomes" id="UP001463408"/>
    </source>
</evidence>
<proteinExistence type="predicted"/>
<keyword evidence="2" id="KW-1185">Reference proteome</keyword>
<dbReference type="GO" id="GO:0016829">
    <property type="term" value="F:lyase activity"/>
    <property type="evidence" value="ECO:0007669"/>
    <property type="project" value="UniProtKB-KW"/>
</dbReference>
<dbReference type="InterPro" id="IPR015813">
    <property type="entry name" value="Pyrv/PenolPyrv_kinase-like_dom"/>
</dbReference>
<keyword evidence="1" id="KW-0456">Lyase</keyword>